<dbReference type="Gene3D" id="1.10.510.10">
    <property type="entry name" value="Transferase(Phosphotransferase) domain 1"/>
    <property type="match status" value="1"/>
</dbReference>
<feature type="domain" description="EF-hand" evidence="17">
    <location>
        <begin position="378"/>
        <end position="408"/>
    </location>
</feature>
<dbReference type="SUPFAM" id="SSF47473">
    <property type="entry name" value="EF-hand"/>
    <property type="match status" value="1"/>
</dbReference>
<keyword evidence="3" id="KW-0723">Serine/threonine-protein kinase</keyword>
<keyword evidence="6" id="KW-0479">Metal-binding</keyword>
<evidence type="ECO:0000259" key="17">
    <source>
        <dbReference type="PROSITE" id="PS50222"/>
    </source>
</evidence>
<dbReference type="OrthoDB" id="40902at2759"/>
<evidence type="ECO:0000256" key="13">
    <source>
        <dbReference type="ARBA" id="ARBA00047899"/>
    </source>
</evidence>
<dbReference type="InterPro" id="IPR000719">
    <property type="entry name" value="Prot_kinase_dom"/>
</dbReference>
<dbReference type="AlphaFoldDB" id="A0A5N6LDC7"/>
<feature type="domain" description="EF-hand" evidence="17">
    <location>
        <begin position="267"/>
        <end position="302"/>
    </location>
</feature>
<keyword evidence="10" id="KW-0106">Calcium</keyword>
<keyword evidence="19" id="KW-1185">Reference proteome</keyword>
<evidence type="ECO:0000256" key="9">
    <source>
        <dbReference type="ARBA" id="ARBA00022777"/>
    </source>
</evidence>
<evidence type="ECO:0000256" key="3">
    <source>
        <dbReference type="ARBA" id="ARBA00022527"/>
    </source>
</evidence>
<feature type="domain" description="Protein kinase" evidence="16">
    <location>
        <begin position="1"/>
        <end position="224"/>
    </location>
</feature>
<dbReference type="Pfam" id="PF13499">
    <property type="entry name" value="EF-hand_7"/>
    <property type="match status" value="2"/>
</dbReference>
<proteinExistence type="inferred from homology"/>
<dbReference type="EMBL" id="SZYD01001565">
    <property type="protein sequence ID" value="KAD0572592.1"/>
    <property type="molecule type" value="Genomic_DNA"/>
</dbReference>
<evidence type="ECO:0000256" key="12">
    <source>
        <dbReference type="ARBA" id="ARBA00024334"/>
    </source>
</evidence>
<feature type="domain" description="EF-hand" evidence="17">
    <location>
        <begin position="303"/>
        <end position="338"/>
    </location>
</feature>
<comment type="similarity">
    <text evidence="1">Belongs to the protein kinase superfamily. CAMK Ser/Thr protein kinase family. CaMK subfamily.</text>
</comment>
<comment type="catalytic activity">
    <reaction evidence="14">
        <text>L-seryl-[protein] + ATP = O-phospho-L-seryl-[protein] + ADP + H(+)</text>
        <dbReference type="Rhea" id="RHEA:17989"/>
        <dbReference type="Rhea" id="RHEA-COMP:9863"/>
        <dbReference type="Rhea" id="RHEA-COMP:11604"/>
        <dbReference type="ChEBI" id="CHEBI:15378"/>
        <dbReference type="ChEBI" id="CHEBI:29999"/>
        <dbReference type="ChEBI" id="CHEBI:30616"/>
        <dbReference type="ChEBI" id="CHEBI:83421"/>
        <dbReference type="ChEBI" id="CHEBI:456216"/>
        <dbReference type="EC" id="2.7.11.1"/>
    </reaction>
</comment>
<dbReference type="PANTHER" id="PTHR24349">
    <property type="entry name" value="SERINE/THREONINE-PROTEIN KINASE"/>
    <property type="match status" value="1"/>
</dbReference>
<dbReference type="EC" id="2.7.11.1" evidence="2"/>
<evidence type="ECO:0000256" key="5">
    <source>
        <dbReference type="ARBA" id="ARBA00022679"/>
    </source>
</evidence>
<dbReference type="GO" id="GO:0005509">
    <property type="term" value="F:calcium ion binding"/>
    <property type="evidence" value="ECO:0007669"/>
    <property type="project" value="InterPro"/>
</dbReference>
<evidence type="ECO:0000256" key="8">
    <source>
        <dbReference type="ARBA" id="ARBA00022741"/>
    </source>
</evidence>
<dbReference type="Gene3D" id="1.10.238.10">
    <property type="entry name" value="EF-hand"/>
    <property type="match status" value="1"/>
</dbReference>
<dbReference type="InterPro" id="IPR050205">
    <property type="entry name" value="CDPK_Ser/Thr_kinases"/>
</dbReference>
<protein>
    <recommendedName>
        <fullName evidence="2">non-specific serine/threonine protein kinase</fullName>
        <ecNumber evidence="2">2.7.11.1</ecNumber>
    </recommendedName>
</protein>
<evidence type="ECO:0000256" key="4">
    <source>
        <dbReference type="ARBA" id="ARBA00022553"/>
    </source>
</evidence>
<dbReference type="InterPro" id="IPR011992">
    <property type="entry name" value="EF-hand-dom_pair"/>
</dbReference>
<evidence type="ECO:0000256" key="10">
    <source>
        <dbReference type="ARBA" id="ARBA00022837"/>
    </source>
</evidence>
<evidence type="ECO:0000259" key="16">
    <source>
        <dbReference type="PROSITE" id="PS50011"/>
    </source>
</evidence>
<comment type="similarity">
    <text evidence="12">Belongs to the protein kinase superfamily. Ser/Thr protein kinase family. CDPK subfamily.</text>
</comment>
<dbReference type="InterPro" id="IPR017441">
    <property type="entry name" value="Protein_kinase_ATP_BS"/>
</dbReference>
<feature type="domain" description="EF-hand" evidence="17">
    <location>
        <begin position="339"/>
        <end position="374"/>
    </location>
</feature>
<organism evidence="18 19">
    <name type="scientific">Mikania micrantha</name>
    <name type="common">bitter vine</name>
    <dbReference type="NCBI Taxonomy" id="192012"/>
    <lineage>
        <taxon>Eukaryota</taxon>
        <taxon>Viridiplantae</taxon>
        <taxon>Streptophyta</taxon>
        <taxon>Embryophyta</taxon>
        <taxon>Tracheophyta</taxon>
        <taxon>Spermatophyta</taxon>
        <taxon>Magnoliopsida</taxon>
        <taxon>eudicotyledons</taxon>
        <taxon>Gunneridae</taxon>
        <taxon>Pentapetalae</taxon>
        <taxon>asterids</taxon>
        <taxon>campanulids</taxon>
        <taxon>Asterales</taxon>
        <taxon>Asteraceae</taxon>
        <taxon>Asteroideae</taxon>
        <taxon>Heliantheae alliance</taxon>
        <taxon>Eupatorieae</taxon>
        <taxon>Mikania</taxon>
    </lineage>
</organism>
<keyword evidence="5" id="KW-0808">Transferase</keyword>
<dbReference type="Proteomes" id="UP000326396">
    <property type="component" value="Unassembled WGS sequence"/>
</dbReference>
<dbReference type="InterPro" id="IPR002048">
    <property type="entry name" value="EF_hand_dom"/>
</dbReference>
<dbReference type="SMART" id="SM00054">
    <property type="entry name" value="EFh"/>
    <property type="match status" value="4"/>
</dbReference>
<dbReference type="Pfam" id="PF00069">
    <property type="entry name" value="Pkinase"/>
    <property type="match status" value="2"/>
</dbReference>
<dbReference type="PROSITE" id="PS50011">
    <property type="entry name" value="PROTEIN_KINASE_DOM"/>
    <property type="match status" value="1"/>
</dbReference>
<keyword evidence="8 15" id="KW-0547">Nucleotide-binding</keyword>
<dbReference type="FunFam" id="1.10.510.10:FF:001864">
    <property type="entry name" value="Calcium-dependent protein kinase SK5"/>
    <property type="match status" value="1"/>
</dbReference>
<dbReference type="Gene3D" id="3.30.200.20">
    <property type="entry name" value="Phosphorylase Kinase, domain 1"/>
    <property type="match status" value="1"/>
</dbReference>
<keyword evidence="11 15" id="KW-0067">ATP-binding</keyword>
<comment type="catalytic activity">
    <reaction evidence="13">
        <text>L-threonyl-[protein] + ATP = O-phospho-L-threonyl-[protein] + ADP + H(+)</text>
        <dbReference type="Rhea" id="RHEA:46608"/>
        <dbReference type="Rhea" id="RHEA-COMP:11060"/>
        <dbReference type="Rhea" id="RHEA-COMP:11605"/>
        <dbReference type="ChEBI" id="CHEBI:15378"/>
        <dbReference type="ChEBI" id="CHEBI:30013"/>
        <dbReference type="ChEBI" id="CHEBI:30616"/>
        <dbReference type="ChEBI" id="CHEBI:61977"/>
        <dbReference type="ChEBI" id="CHEBI:456216"/>
        <dbReference type="EC" id="2.7.11.1"/>
    </reaction>
</comment>
<name>A0A5N6LDC7_9ASTR</name>
<sequence length="647" mass="73437">MNRHGSANQAFYVIGHKTEDIRDLYTMGKKLGQGQFGTTYLCTENSTGIEYACKSISKRKLIMKEDVEDVRREIQIMHHLSGHPHIVTIKGAYEDHLYVHIDDDFSLKAIDFGLSIFFKPGQIFTDVVGSPYYVAPEVLLKRYGQEADVWTAGVILYILLSGVPPFWAESQQGIFDAVLKGDIDFESDPWPLISDSAKDLVKKMLCSHPLDRLTAHQVICHPWICENGVAPDSELDPAVLSRLKQFSAMNKLKRMALRVIGESLSEEEIAGLKELFKAMDTDNSGAITFDELKAGLRKFGSTLKDTEIQDLMDAADVDNSGTIDYGEFIAATLHLNKLEREEHLVAAFQYFDKDGSGYITVDELQHACADHHMTDFLVEDILKEVDQDNDGRIDYGEFVAMMTKENAGIGRRTMRNSNPMSRNRSSGRLLVDCKFVMHANRPSIPHHRRNKVDPPIPPEKLTTDRNHLPDFDFIMEVEYMKACVRKLAIWYPPNFKPIITHDELDHIMSTLGFLPLSPISTTATVGWKEYLFSAAGAFLSKSPSPPRPRLPYPRIDGLHLNTYHSFVKSVNFYLQMNEISDLFHIRGVPLHHAHDRGQKWLRMIGDDLVYVYREGTMDMSATCKNGNKDKNPDLIIVPWKSIMDRIL</sequence>
<evidence type="ECO:0000256" key="7">
    <source>
        <dbReference type="ARBA" id="ARBA00022737"/>
    </source>
</evidence>
<comment type="caution">
    <text evidence="18">The sequence shown here is derived from an EMBL/GenBank/DDBJ whole genome shotgun (WGS) entry which is preliminary data.</text>
</comment>
<feature type="binding site" evidence="15">
    <location>
        <position position="64"/>
    </location>
    <ligand>
        <name>ATP</name>
        <dbReference type="ChEBI" id="CHEBI:30616"/>
    </ligand>
</feature>
<evidence type="ECO:0000256" key="6">
    <source>
        <dbReference type="ARBA" id="ARBA00022723"/>
    </source>
</evidence>
<accession>A0A5N6LDC7</accession>
<dbReference type="PROSITE" id="PS00107">
    <property type="entry name" value="PROTEIN_KINASE_ATP"/>
    <property type="match status" value="1"/>
</dbReference>
<dbReference type="InterPro" id="IPR011009">
    <property type="entry name" value="Kinase-like_dom_sf"/>
</dbReference>
<keyword evidence="4" id="KW-0597">Phosphoprotein</keyword>
<dbReference type="FunFam" id="3.30.200.20:FF:000004">
    <property type="entry name" value="Calcium-dependent protein kinase 1"/>
    <property type="match status" value="1"/>
</dbReference>
<keyword evidence="7" id="KW-0677">Repeat</keyword>
<dbReference type="CDD" id="cd00051">
    <property type="entry name" value="EFh"/>
    <property type="match status" value="2"/>
</dbReference>
<evidence type="ECO:0000256" key="14">
    <source>
        <dbReference type="ARBA" id="ARBA00048679"/>
    </source>
</evidence>
<evidence type="ECO:0000256" key="2">
    <source>
        <dbReference type="ARBA" id="ARBA00012513"/>
    </source>
</evidence>
<dbReference type="PROSITE" id="PS00018">
    <property type="entry name" value="EF_HAND_1"/>
    <property type="match status" value="4"/>
</dbReference>
<dbReference type="InterPro" id="IPR018247">
    <property type="entry name" value="EF_Hand_1_Ca_BS"/>
</dbReference>
<evidence type="ECO:0000313" key="19">
    <source>
        <dbReference type="Proteomes" id="UP000326396"/>
    </source>
</evidence>
<evidence type="ECO:0000256" key="1">
    <source>
        <dbReference type="ARBA" id="ARBA00005354"/>
    </source>
</evidence>
<evidence type="ECO:0000256" key="15">
    <source>
        <dbReference type="PROSITE-ProRule" id="PRU10141"/>
    </source>
</evidence>
<dbReference type="GO" id="GO:0005524">
    <property type="term" value="F:ATP binding"/>
    <property type="evidence" value="ECO:0007669"/>
    <property type="project" value="UniProtKB-UniRule"/>
</dbReference>
<evidence type="ECO:0000313" key="18">
    <source>
        <dbReference type="EMBL" id="KAD0572592.1"/>
    </source>
</evidence>
<dbReference type="GO" id="GO:0004674">
    <property type="term" value="F:protein serine/threonine kinase activity"/>
    <property type="evidence" value="ECO:0007669"/>
    <property type="project" value="UniProtKB-KW"/>
</dbReference>
<gene>
    <name evidence="18" type="ORF">E3N88_44045</name>
</gene>
<dbReference type="PROSITE" id="PS50222">
    <property type="entry name" value="EF_HAND_2"/>
    <property type="match status" value="4"/>
</dbReference>
<keyword evidence="9" id="KW-0418">Kinase</keyword>
<reference evidence="18 19" key="1">
    <citation type="submission" date="2019-05" db="EMBL/GenBank/DDBJ databases">
        <title>Mikania micrantha, genome provides insights into the molecular mechanism of rapid growth.</title>
        <authorList>
            <person name="Liu B."/>
        </authorList>
    </citation>
    <scope>NUCLEOTIDE SEQUENCE [LARGE SCALE GENOMIC DNA]</scope>
    <source>
        <strain evidence="18">NLD-2019</strain>
        <tissue evidence="18">Leaf</tissue>
    </source>
</reference>
<evidence type="ECO:0000256" key="11">
    <source>
        <dbReference type="ARBA" id="ARBA00022840"/>
    </source>
</evidence>
<dbReference type="FunFam" id="1.10.238.10:FF:000015">
    <property type="entry name" value="Calcium-dependent protein kinase 1"/>
    <property type="match status" value="1"/>
</dbReference>
<dbReference type="SUPFAM" id="SSF56112">
    <property type="entry name" value="Protein kinase-like (PK-like)"/>
    <property type="match status" value="1"/>
</dbReference>